<dbReference type="PANTHER" id="PTHR34932">
    <property type="entry name" value="TRPL TRANSLOCATION DEFECT PROTEIN 14"/>
    <property type="match status" value="1"/>
</dbReference>
<proteinExistence type="predicted"/>
<dbReference type="PANTHER" id="PTHR34932:SF1">
    <property type="entry name" value="TRPL TRANSLOCATION DEFECT PROTEIN 14"/>
    <property type="match status" value="1"/>
</dbReference>
<evidence type="ECO:0008006" key="4">
    <source>
        <dbReference type="Google" id="ProtNLM"/>
    </source>
</evidence>
<dbReference type="GO" id="GO:0035091">
    <property type="term" value="F:phosphatidylinositol binding"/>
    <property type="evidence" value="ECO:0007669"/>
    <property type="project" value="TreeGrafter"/>
</dbReference>
<dbReference type="InterPro" id="IPR033469">
    <property type="entry name" value="CYTH-like_dom_sf"/>
</dbReference>
<organism evidence="2 3">
    <name type="scientific">Bombyx mori</name>
    <name type="common">Silk moth</name>
    <dbReference type="NCBI Taxonomy" id="7091"/>
    <lineage>
        <taxon>Eukaryota</taxon>
        <taxon>Metazoa</taxon>
        <taxon>Ecdysozoa</taxon>
        <taxon>Arthropoda</taxon>
        <taxon>Hexapoda</taxon>
        <taxon>Insecta</taxon>
        <taxon>Pterygota</taxon>
        <taxon>Neoptera</taxon>
        <taxon>Endopterygota</taxon>
        <taxon>Lepidoptera</taxon>
        <taxon>Glossata</taxon>
        <taxon>Ditrysia</taxon>
        <taxon>Bombycoidea</taxon>
        <taxon>Bombycidae</taxon>
        <taxon>Bombycinae</taxon>
        <taxon>Bombyx</taxon>
    </lineage>
</organism>
<keyword evidence="3" id="KW-1185">Reference proteome</keyword>
<evidence type="ECO:0000313" key="2">
    <source>
        <dbReference type="EnsemblMetazoa" id="XP_037869193.1"/>
    </source>
</evidence>
<dbReference type="SUPFAM" id="SSF55154">
    <property type="entry name" value="CYTH-like phosphatases"/>
    <property type="match status" value="1"/>
</dbReference>
<protein>
    <recommendedName>
        <fullName evidence="4">NadR/Ttd14 AAA domain-containing protein</fullName>
    </recommendedName>
</protein>
<reference evidence="3" key="1">
    <citation type="journal article" date="2008" name="Insect Biochem. Mol. Biol.">
        <title>The genome of a lepidopteran model insect, the silkworm Bombyx mori.</title>
        <authorList>
            <consortium name="International Silkworm Genome Consortium"/>
        </authorList>
    </citation>
    <scope>NUCLEOTIDE SEQUENCE [LARGE SCALE GENOMIC DNA]</scope>
    <source>
        <strain evidence="3">p50T</strain>
    </source>
</reference>
<dbReference type="FunFam" id="2.40.320.10:FF:000003">
    <property type="entry name" value="Uncharacterized protein, isoform C"/>
    <property type="match status" value="1"/>
</dbReference>
<sequence>MRLLKMANQSQKIVYKLVLTGGPCGGKTTGQSRLSTFFENLGWKVFRVPETATVLLSGGIKFADLSPEEVISKEKWEAILASNNWNNVELRDNRYNHIMHMVSAANGAEDFYSTEDHACRSEGVELARELDYKAAAAWIGHPYFDVIDNSTDFDKKMNRLIACVCQKIGIDTGDRLNVNSKKRKFLIKAPLAPDSEFPPFQDFDVVHNYLQSDLRKAQVRLRKRGQKGHWSYIHTLRKFHPTNGQSVEVRTQLTHRDYLNLLPQRDDAHLTIFKKRRCFIYNNQYYQLDIYRQPTHPRCRGLVLLETYSAAYDQTILLASLPKFLTIEKEVTGDPAYSMYNLSLKEDWKTSKRYYAGTECNGHTKLTNGHGNVKICHSKMNGHSEEKIGLACDKINGCEKSEVRKTNGHHHVNGHGVKTDRNGITRNGNAHTNELQDIKQRIDLGSPKIQKVAVKI</sequence>
<dbReference type="EnsemblMetazoa" id="XM_038013265.1">
    <property type="protein sequence ID" value="XP_037869193.1"/>
    <property type="gene ID" value="LOC101744916"/>
</dbReference>
<reference evidence="2" key="2">
    <citation type="submission" date="2022-06" db="UniProtKB">
        <authorList>
            <consortium name="EnsemblMetazoa"/>
        </authorList>
    </citation>
    <scope>IDENTIFICATION</scope>
    <source>
        <strain evidence="2">p50T (Dazao)</strain>
    </source>
</reference>
<name>A0A8R2QYK1_BOMMO</name>
<dbReference type="GO" id="GO:0045494">
    <property type="term" value="P:photoreceptor cell maintenance"/>
    <property type="evidence" value="ECO:0007669"/>
    <property type="project" value="TreeGrafter"/>
</dbReference>
<dbReference type="AlphaFoldDB" id="A0A8R2QYK1"/>
<dbReference type="GO" id="GO:0070300">
    <property type="term" value="F:phosphatidic acid binding"/>
    <property type="evidence" value="ECO:0007669"/>
    <property type="project" value="TreeGrafter"/>
</dbReference>
<dbReference type="Proteomes" id="UP000005204">
    <property type="component" value="Unassembled WGS sequence"/>
</dbReference>
<evidence type="ECO:0000313" key="3">
    <source>
        <dbReference type="Proteomes" id="UP000005204"/>
    </source>
</evidence>
<dbReference type="Gene3D" id="2.40.320.10">
    <property type="entry name" value="Hypothetical Protein Pfu-838710-001"/>
    <property type="match status" value="1"/>
</dbReference>
<evidence type="ECO:0000256" key="1">
    <source>
        <dbReference type="SAM" id="MobiDB-lite"/>
    </source>
</evidence>
<feature type="region of interest" description="Disordered" evidence="1">
    <location>
        <begin position="406"/>
        <end position="428"/>
    </location>
</feature>
<accession>A0A8R2QYK1</accession>
<dbReference type="InterPro" id="IPR053227">
    <property type="entry name" value="TRPL-trafficking_regulator"/>
</dbReference>
<dbReference type="GO" id="GO:0005525">
    <property type="term" value="F:GTP binding"/>
    <property type="evidence" value="ECO:0007669"/>
    <property type="project" value="TreeGrafter"/>
</dbReference>